<dbReference type="SMART" id="SM00870">
    <property type="entry name" value="Asparaginase"/>
    <property type="match status" value="1"/>
</dbReference>
<feature type="active site" evidence="3">
    <location>
        <position position="17"/>
    </location>
</feature>
<dbReference type="PIRSF" id="PIRSF500176">
    <property type="entry name" value="L_ASNase"/>
    <property type="match status" value="1"/>
</dbReference>
<dbReference type="InterPro" id="IPR040919">
    <property type="entry name" value="Asparaginase_C"/>
</dbReference>
<organism evidence="6 7">
    <name type="scientific">Candidatus Magasanikbacteria bacterium CG11_big_fil_rev_8_21_14_0_20_43_7</name>
    <dbReference type="NCBI Taxonomy" id="1974654"/>
    <lineage>
        <taxon>Bacteria</taxon>
        <taxon>Candidatus Magasanikiibacteriota</taxon>
    </lineage>
</organism>
<dbReference type="InterPro" id="IPR006034">
    <property type="entry name" value="Asparaginase/glutaminase-like"/>
</dbReference>
<dbReference type="Proteomes" id="UP000229782">
    <property type="component" value="Unassembled WGS sequence"/>
</dbReference>
<dbReference type="InterPro" id="IPR036152">
    <property type="entry name" value="Asp/glu_Ase-like_sf"/>
</dbReference>
<accession>A0A2H0N2U5</accession>
<gene>
    <name evidence="6" type="ORF">COV60_01495</name>
</gene>
<evidence type="ECO:0000313" key="7">
    <source>
        <dbReference type="Proteomes" id="UP000229782"/>
    </source>
</evidence>
<evidence type="ECO:0000256" key="2">
    <source>
        <dbReference type="PIRSR" id="PIRSR001220-1"/>
    </source>
</evidence>
<evidence type="ECO:0000259" key="5">
    <source>
        <dbReference type="Pfam" id="PF17763"/>
    </source>
</evidence>
<dbReference type="GO" id="GO:0004067">
    <property type="term" value="F:asparaginase activity"/>
    <property type="evidence" value="ECO:0007669"/>
    <property type="project" value="UniProtKB-UniRule"/>
</dbReference>
<dbReference type="EMBL" id="PCWM01000029">
    <property type="protein sequence ID" value="PIR03219.1"/>
    <property type="molecule type" value="Genomic_DNA"/>
</dbReference>
<evidence type="ECO:0000259" key="4">
    <source>
        <dbReference type="Pfam" id="PF00710"/>
    </source>
</evidence>
<dbReference type="InterPro" id="IPR041725">
    <property type="entry name" value="L-asparaginase_I"/>
</dbReference>
<name>A0A2H0N2U5_9BACT</name>
<dbReference type="PANTHER" id="PTHR11707:SF28">
    <property type="entry name" value="60 KDA LYSOPHOSPHOLIPASE"/>
    <property type="match status" value="1"/>
</dbReference>
<dbReference type="PIRSF" id="PIRSF001220">
    <property type="entry name" value="L-ASNase_gatD"/>
    <property type="match status" value="1"/>
</dbReference>
<dbReference type="PANTHER" id="PTHR11707">
    <property type="entry name" value="L-ASPARAGINASE"/>
    <property type="match status" value="1"/>
</dbReference>
<dbReference type="PROSITE" id="PS51732">
    <property type="entry name" value="ASN_GLN_ASE_3"/>
    <property type="match status" value="1"/>
</dbReference>
<feature type="active site" description="O-isoaspartyl threonine intermediate" evidence="2">
    <location>
        <position position="17"/>
    </location>
</feature>
<protein>
    <recommendedName>
        <fullName evidence="8">L-asparaginase 1</fullName>
    </recommendedName>
</protein>
<dbReference type="SFLD" id="SFLDS00057">
    <property type="entry name" value="Glutaminase/Asparaginase"/>
    <property type="match status" value="1"/>
</dbReference>
<dbReference type="CDD" id="cd08963">
    <property type="entry name" value="L-asparaginase_I"/>
    <property type="match status" value="1"/>
</dbReference>
<dbReference type="PRINTS" id="PR00139">
    <property type="entry name" value="ASNGLNASE"/>
</dbReference>
<evidence type="ECO:0000256" key="3">
    <source>
        <dbReference type="PROSITE-ProRule" id="PRU10099"/>
    </source>
</evidence>
<feature type="domain" description="Asparaginase/glutaminase C-terminal" evidence="5">
    <location>
        <begin position="236"/>
        <end position="336"/>
    </location>
</feature>
<dbReference type="Pfam" id="PF00710">
    <property type="entry name" value="Asparaginase"/>
    <property type="match status" value="1"/>
</dbReference>
<feature type="domain" description="L-asparaginase N-terminal" evidence="4">
    <location>
        <begin position="8"/>
        <end position="199"/>
    </location>
</feature>
<reference evidence="6 7" key="1">
    <citation type="submission" date="2017-09" db="EMBL/GenBank/DDBJ databases">
        <title>Depth-based differentiation of microbial function through sediment-hosted aquifers and enrichment of novel symbionts in the deep terrestrial subsurface.</title>
        <authorList>
            <person name="Probst A.J."/>
            <person name="Ladd B."/>
            <person name="Jarett J.K."/>
            <person name="Geller-Mcgrath D.E."/>
            <person name="Sieber C.M."/>
            <person name="Emerson J.B."/>
            <person name="Anantharaman K."/>
            <person name="Thomas B.C."/>
            <person name="Malmstrom R."/>
            <person name="Stieglmeier M."/>
            <person name="Klingl A."/>
            <person name="Woyke T."/>
            <person name="Ryan C.M."/>
            <person name="Banfield J.F."/>
        </authorList>
    </citation>
    <scope>NUCLEOTIDE SEQUENCE [LARGE SCALE GENOMIC DNA]</scope>
    <source>
        <strain evidence="6">CG11_big_fil_rev_8_21_14_0_20_43_7</strain>
    </source>
</reference>
<dbReference type="Gene3D" id="3.40.50.1170">
    <property type="entry name" value="L-asparaginase, N-terminal domain"/>
    <property type="match status" value="1"/>
</dbReference>
<comment type="caution">
    <text evidence="6">The sequence shown here is derived from an EMBL/GenBank/DDBJ whole genome shotgun (WGS) entry which is preliminary data.</text>
</comment>
<evidence type="ECO:0008006" key="8">
    <source>
        <dbReference type="Google" id="ProtNLM"/>
    </source>
</evidence>
<dbReference type="GO" id="GO:0006520">
    <property type="term" value="P:amino acid metabolic process"/>
    <property type="evidence" value="ECO:0007669"/>
    <property type="project" value="InterPro"/>
</dbReference>
<comment type="similarity">
    <text evidence="1">Belongs to the asparaginase 1 family.</text>
</comment>
<dbReference type="PROSITE" id="PS00144">
    <property type="entry name" value="ASN_GLN_ASE_1"/>
    <property type="match status" value="1"/>
</dbReference>
<dbReference type="SUPFAM" id="SSF53774">
    <property type="entry name" value="Glutaminase/Asparaginase"/>
    <property type="match status" value="1"/>
</dbReference>
<evidence type="ECO:0000313" key="6">
    <source>
        <dbReference type="EMBL" id="PIR03219.1"/>
    </source>
</evidence>
<dbReference type="Pfam" id="PF17763">
    <property type="entry name" value="Asparaginase_C"/>
    <property type="match status" value="1"/>
</dbReference>
<evidence type="ECO:0000256" key="1">
    <source>
        <dbReference type="ARBA" id="ARBA00010518"/>
    </source>
</evidence>
<feature type="non-terminal residue" evidence="6">
    <location>
        <position position="336"/>
    </location>
</feature>
<dbReference type="InterPro" id="IPR037152">
    <property type="entry name" value="L-asparaginase_N_sf"/>
</dbReference>
<dbReference type="AlphaFoldDB" id="A0A2H0N2U5"/>
<dbReference type="InterPro" id="IPR027473">
    <property type="entry name" value="L-asparaginase_C"/>
</dbReference>
<dbReference type="InterPro" id="IPR020827">
    <property type="entry name" value="Asparaginase/glutaminase_AS1"/>
</dbReference>
<sequence>MTTYTKKRILVIFTGGTVAGNVAESKVSQNVKSDPDSFLGVLESSVDVVKKNWHIEITPEISELLNVDSSNMQPENWTQIAGEVEKRYDDFDAFIVLHGTNTMGYTAAALTFALENINKPVIFTGAQVPLGYLGTDSVTNLVNALRLAVWGYHEVKGVMAVFGSKIITGARVKKGTDFDYDPFQAFQTGSLGNIGRFMRINDAAMKKHISYLSKYKALAIQSRVLSVKKEFETAHIASLTEFPGMSVDVFQSLVENNGVKAFIFRAFGAGDPSSHLFPAFEYLKKKKIPIVVTTQAPSGVANFQVNETGQYLREHDLAIPAYDMSIESMTAKLSWL</sequence>
<proteinExistence type="inferred from homology"/>
<dbReference type="Gene3D" id="3.40.50.40">
    <property type="match status" value="1"/>
</dbReference>
<dbReference type="InterPro" id="IPR027474">
    <property type="entry name" value="L-asparaginase_N"/>
</dbReference>